<evidence type="ECO:0000256" key="2">
    <source>
        <dbReference type="SAM" id="MobiDB-lite"/>
    </source>
</evidence>
<dbReference type="PANTHER" id="PTHR12354:SF11">
    <property type="entry name" value="OS02G0219050 PROTEIN"/>
    <property type="match status" value="1"/>
</dbReference>
<dbReference type="InterPro" id="IPR039777">
    <property type="entry name" value="IFRD"/>
</dbReference>
<comment type="caution">
    <text evidence="4">The sequence shown here is derived from an EMBL/GenBank/DDBJ whole genome shotgun (WGS) entry which is preliminary data.</text>
</comment>
<protein>
    <recommendedName>
        <fullName evidence="3">Interferon-related developmental regulator N-terminal domain-containing protein</fullName>
    </recommendedName>
</protein>
<dbReference type="Proteomes" id="UP000324897">
    <property type="component" value="Chromosome 1"/>
</dbReference>
<dbReference type="Gramene" id="TVU33091">
    <property type="protein sequence ID" value="TVU33091"/>
    <property type="gene ID" value="EJB05_24876"/>
</dbReference>
<keyword evidence="5" id="KW-1185">Reference proteome</keyword>
<dbReference type="EMBL" id="RWGY01000011">
    <property type="protein sequence ID" value="TVU33091.1"/>
    <property type="molecule type" value="Genomic_DNA"/>
</dbReference>
<reference evidence="4 5" key="1">
    <citation type="journal article" date="2019" name="Sci. Rep.">
        <title>A high-quality genome of Eragrostis curvula grass provides insights into Poaceae evolution and supports new strategies to enhance forage quality.</title>
        <authorList>
            <person name="Carballo J."/>
            <person name="Santos B.A.C.M."/>
            <person name="Zappacosta D."/>
            <person name="Garbus I."/>
            <person name="Selva J.P."/>
            <person name="Gallo C.A."/>
            <person name="Diaz A."/>
            <person name="Albertini E."/>
            <person name="Caccamo M."/>
            <person name="Echenique V."/>
        </authorList>
    </citation>
    <scope>NUCLEOTIDE SEQUENCE [LARGE SCALE GENOMIC DNA]</scope>
    <source>
        <strain evidence="5">cv. Victoria</strain>
        <tissue evidence="4">Leaf</tissue>
    </source>
</reference>
<dbReference type="InterPro" id="IPR007701">
    <property type="entry name" value="Interferon-rel_develop_reg_N"/>
</dbReference>
<feature type="compositionally biased region" description="Basic and acidic residues" evidence="2">
    <location>
        <begin position="12"/>
        <end position="24"/>
    </location>
</feature>
<evidence type="ECO:0000256" key="1">
    <source>
        <dbReference type="ARBA" id="ARBA00008828"/>
    </source>
</evidence>
<organism evidence="4 5">
    <name type="scientific">Eragrostis curvula</name>
    <name type="common">weeping love grass</name>
    <dbReference type="NCBI Taxonomy" id="38414"/>
    <lineage>
        <taxon>Eukaryota</taxon>
        <taxon>Viridiplantae</taxon>
        <taxon>Streptophyta</taxon>
        <taxon>Embryophyta</taxon>
        <taxon>Tracheophyta</taxon>
        <taxon>Spermatophyta</taxon>
        <taxon>Magnoliopsida</taxon>
        <taxon>Liliopsida</taxon>
        <taxon>Poales</taxon>
        <taxon>Poaceae</taxon>
        <taxon>PACMAD clade</taxon>
        <taxon>Chloridoideae</taxon>
        <taxon>Eragrostideae</taxon>
        <taxon>Eragrostidinae</taxon>
        <taxon>Eragrostis</taxon>
    </lineage>
</organism>
<dbReference type="SUPFAM" id="SSF48371">
    <property type="entry name" value="ARM repeat"/>
    <property type="match status" value="1"/>
</dbReference>
<name>A0A5J9VC89_9POAL</name>
<proteinExistence type="inferred from homology"/>
<evidence type="ECO:0000313" key="4">
    <source>
        <dbReference type="EMBL" id="TVU33091.1"/>
    </source>
</evidence>
<dbReference type="AlphaFoldDB" id="A0A5J9VC89"/>
<dbReference type="Pfam" id="PF05004">
    <property type="entry name" value="IFRD"/>
    <property type="match status" value="1"/>
</dbReference>
<accession>A0A5J9VC89</accession>
<feature type="domain" description="Interferon-related developmental regulator N-terminal" evidence="3">
    <location>
        <begin position="18"/>
        <end position="285"/>
    </location>
</feature>
<dbReference type="InterPro" id="IPR011989">
    <property type="entry name" value="ARM-like"/>
</dbReference>
<dbReference type="OrthoDB" id="686784at2759"/>
<dbReference type="PANTHER" id="PTHR12354">
    <property type="entry name" value="INTERFERON-RELATED DEVELOPMENTAL REGULATOR"/>
    <property type="match status" value="1"/>
</dbReference>
<dbReference type="InterPro" id="IPR016024">
    <property type="entry name" value="ARM-type_fold"/>
</dbReference>
<comment type="similarity">
    <text evidence="1">Belongs to the IFRD family.</text>
</comment>
<sequence>MGHKGKMTSAHLLERRTKPFNPKDAEDTGELLDMCVMALQDRRRSTREAALTALAGALEALPPLDELETRSYNIFTLCGVCIKEGTSLKEARLAILAESFPLLSRTLQDDEAESYDDAPTIAAALDCLAAVTFAGAVKEDVERSMKAAWDVIISPPVSRPSKPMGRATKKSPQVLVTAVSTWTFFLTTIVILTEAPRKGDSAVWNATVASLAGLLENDDRAVRMAAGEALAVCVELNLTQHTPRKDMDALAAKVSELASEPVGKGVNNTMLPQQRNLFRQIAAFLDHDECPMESMARCRRRWMDASH</sequence>
<feature type="region of interest" description="Disordered" evidence="2">
    <location>
        <begin position="1"/>
        <end position="24"/>
    </location>
</feature>
<gene>
    <name evidence="4" type="ORF">EJB05_24876</name>
</gene>
<feature type="non-terminal residue" evidence="4">
    <location>
        <position position="1"/>
    </location>
</feature>
<dbReference type="Gene3D" id="1.25.10.10">
    <property type="entry name" value="Leucine-rich Repeat Variant"/>
    <property type="match status" value="1"/>
</dbReference>
<evidence type="ECO:0000313" key="5">
    <source>
        <dbReference type="Proteomes" id="UP000324897"/>
    </source>
</evidence>
<evidence type="ECO:0000259" key="3">
    <source>
        <dbReference type="Pfam" id="PF05004"/>
    </source>
</evidence>